<accession>Q6IM07</accession>
<gene>
    <name evidence="2" type="ORF">HDC07866</name>
</gene>
<feature type="region of interest" description="Disordered" evidence="1">
    <location>
        <begin position="1"/>
        <end position="56"/>
    </location>
</feature>
<feature type="compositionally biased region" description="Acidic residues" evidence="1">
    <location>
        <begin position="31"/>
        <end position="44"/>
    </location>
</feature>
<evidence type="ECO:0000256" key="1">
    <source>
        <dbReference type="SAM" id="MobiDB-lite"/>
    </source>
</evidence>
<protein>
    <submittedName>
        <fullName evidence="2">HDC07866</fullName>
    </submittedName>
</protein>
<reference evidence="2" key="1">
    <citation type="journal article" date="2003" name="Genome Biol.">
        <title>An integrated gene annotation and transcriptional profiling approach towards the full gene content of the Drosophila genome.</title>
        <authorList>
            <person name="Hild M."/>
            <person name="Beckmann B."/>
            <person name="Haas S.A."/>
            <person name="Koch B."/>
            <person name="Solovyev V."/>
            <person name="Busold C."/>
            <person name="Fellenberg K."/>
            <person name="Boutros M."/>
            <person name="Vingron M."/>
            <person name="Sauer F."/>
            <person name="Hoheisel J.D."/>
            <person name="Paro R."/>
        </authorList>
    </citation>
    <scope>NUCLEOTIDE SEQUENCE</scope>
</reference>
<dbReference type="EMBL" id="BK001859">
    <property type="protein sequence ID" value="DAA02705.1"/>
    <property type="molecule type" value="Genomic_DNA"/>
</dbReference>
<dbReference type="AlphaFoldDB" id="Q6IM07"/>
<evidence type="ECO:0000313" key="2">
    <source>
        <dbReference type="EMBL" id="DAA02705.1"/>
    </source>
</evidence>
<sequence length="154" mass="17443">MMGTVRAQKVENKRRRRRWMENYGQERRWEADDDVQDDDDDADDVATMALPAGHPPTQWILFSPCDAFDMHEQQRQAGRRQAGNKNWLASWLARFLANEQGSPGHRKPGTGDNNKTKDSGNKTGLSVRANWGKPGGEEASKEGNPCCREACDLW</sequence>
<feature type="region of interest" description="Disordered" evidence="1">
    <location>
        <begin position="98"/>
        <end position="144"/>
    </location>
</feature>
<proteinExistence type="predicted"/>
<name>Q6IM07_DROME</name>
<organism evidence="2">
    <name type="scientific">Drosophila melanogaster</name>
    <name type="common">Fruit fly</name>
    <dbReference type="NCBI Taxonomy" id="7227"/>
    <lineage>
        <taxon>Eukaryota</taxon>
        <taxon>Metazoa</taxon>
        <taxon>Ecdysozoa</taxon>
        <taxon>Arthropoda</taxon>
        <taxon>Hexapoda</taxon>
        <taxon>Insecta</taxon>
        <taxon>Pterygota</taxon>
        <taxon>Neoptera</taxon>
        <taxon>Endopterygota</taxon>
        <taxon>Diptera</taxon>
        <taxon>Brachycera</taxon>
        <taxon>Muscomorpha</taxon>
        <taxon>Ephydroidea</taxon>
        <taxon>Drosophilidae</taxon>
        <taxon>Drosophila</taxon>
        <taxon>Sophophora</taxon>
    </lineage>
</organism>